<dbReference type="Pfam" id="PF01229">
    <property type="entry name" value="Glyco_hydro_39"/>
    <property type="match status" value="1"/>
</dbReference>
<dbReference type="InterPro" id="IPR051923">
    <property type="entry name" value="Glycosyl_Hydrolase_39"/>
</dbReference>
<reference evidence="6" key="1">
    <citation type="journal article" date="2019" name="Int. J. Syst. Evol. Microbiol.">
        <title>The Global Catalogue of Microorganisms (GCM) 10K type strain sequencing project: providing services to taxonomists for standard genome sequencing and annotation.</title>
        <authorList>
            <consortium name="The Broad Institute Genomics Platform"/>
            <consortium name="The Broad Institute Genome Sequencing Center for Infectious Disease"/>
            <person name="Wu L."/>
            <person name="Ma J."/>
        </authorList>
    </citation>
    <scope>NUCLEOTIDE SEQUENCE [LARGE SCALE GENOMIC DNA]</scope>
    <source>
        <strain evidence="6">JCM 3389</strain>
    </source>
</reference>
<dbReference type="PANTHER" id="PTHR12631">
    <property type="entry name" value="ALPHA-L-IDURONIDASE"/>
    <property type="match status" value="1"/>
</dbReference>
<dbReference type="InterPro" id="IPR000514">
    <property type="entry name" value="Glyco_hydro_39"/>
</dbReference>
<keyword evidence="3" id="KW-0326">Glycosidase</keyword>
<name>A0ABW4XUA9_9FLAO</name>
<dbReference type="InterPro" id="IPR049166">
    <property type="entry name" value="GH39_cat"/>
</dbReference>
<comment type="caution">
    <text evidence="5">The sequence shown here is derived from an EMBL/GenBank/DDBJ whole genome shotgun (WGS) entry which is preliminary data.</text>
</comment>
<evidence type="ECO:0000256" key="1">
    <source>
        <dbReference type="ARBA" id="ARBA00008875"/>
    </source>
</evidence>
<keyword evidence="2" id="KW-0378">Hydrolase</keyword>
<feature type="domain" description="Glycosyl hydrolases family 39 N-terminal catalytic" evidence="4">
    <location>
        <begin position="43"/>
        <end position="542"/>
    </location>
</feature>
<dbReference type="Gene3D" id="2.60.40.1500">
    <property type="entry name" value="Glycosyl hydrolase domain, family 39"/>
    <property type="match status" value="1"/>
</dbReference>
<dbReference type="SUPFAM" id="SSF51011">
    <property type="entry name" value="Glycosyl hydrolase domain"/>
    <property type="match status" value="1"/>
</dbReference>
<dbReference type="SUPFAM" id="SSF51445">
    <property type="entry name" value="(Trans)glycosidases"/>
    <property type="match status" value="1"/>
</dbReference>
<comment type="similarity">
    <text evidence="1">Belongs to the glycosyl hydrolase 39 family.</text>
</comment>
<accession>A0ABW4XUA9</accession>
<dbReference type="PANTHER" id="PTHR12631:SF8">
    <property type="entry name" value="ALPHA-L-IDURONIDASE"/>
    <property type="match status" value="1"/>
</dbReference>
<sequence>MKQYNLIPLKLHFKKEIFWMLFFLFSILSLESIHSQAEDVVSIEVDLTTEKGEMKPIWAWWGYDEPNYTYMKDGTKLLTEISNLSATPVYVRAHSLLVTDEGPRAALKWGSTNAYTEDAKGNPVYDWTIIDKIFDTYVDRGMKPMAQIGFMPKALSKKPEPYRHYWKPGAKYEEIYTGWAYPPKSYKKWAELVYQWVLHSVDRYGKEEVESWYWELWNEPNIGYWRGTTKEYIKLYDYTADAVKRALPTARIGGPEVTGPSWDVSEEFMREFLDHVTSGKNYATGETGSPLDFITFHAKGSPKVVNGIVQMNMSNQLRDIDKGFEIVASYPQFKDLPIVIGESDPEGCAACSEEDYPHNAYRNGTMYSSYTAASFARKYDLADHHSVNLLGAVTWGFEFEDQPWYAGFRDMATNGVDKPVLNVFRMFGMMTGNRVAVTGDLAYDYQEITNNSVRGTKTDVNAIASKDDGTAAIMVWNYHDDNIEGVPTNVKVQVKGLPKARVLMHHYRIDKENSNSYEVWKEMGSPQNPLPEQIQELEKAGQLKLLTSPTYITISESTSTIEMELPRQGVSLLKFSW</sequence>
<keyword evidence="6" id="KW-1185">Reference proteome</keyword>
<proteinExistence type="inferred from homology"/>
<dbReference type="EMBL" id="JBHUHU010000001">
    <property type="protein sequence ID" value="MFD2099090.1"/>
    <property type="molecule type" value="Genomic_DNA"/>
</dbReference>
<evidence type="ECO:0000313" key="5">
    <source>
        <dbReference type="EMBL" id="MFD2099090.1"/>
    </source>
</evidence>
<dbReference type="RefSeq" id="WP_379829853.1">
    <property type="nucleotide sequence ID" value="NZ_JBHUHU010000001.1"/>
</dbReference>
<protein>
    <submittedName>
        <fullName evidence="5">Beta-xylosidase</fullName>
    </submittedName>
</protein>
<evidence type="ECO:0000256" key="3">
    <source>
        <dbReference type="ARBA" id="ARBA00023295"/>
    </source>
</evidence>
<gene>
    <name evidence="5" type="ORF">ACFSJE_04840</name>
</gene>
<dbReference type="InterPro" id="IPR017853">
    <property type="entry name" value="GH"/>
</dbReference>
<dbReference type="Gene3D" id="3.20.20.80">
    <property type="entry name" value="Glycosidases"/>
    <property type="match status" value="1"/>
</dbReference>
<dbReference type="PRINTS" id="PR00745">
    <property type="entry name" value="GLHYDRLASE39"/>
</dbReference>
<evidence type="ECO:0000256" key="2">
    <source>
        <dbReference type="ARBA" id="ARBA00022801"/>
    </source>
</evidence>
<evidence type="ECO:0000259" key="4">
    <source>
        <dbReference type="Pfam" id="PF01229"/>
    </source>
</evidence>
<organism evidence="5 6">
    <name type="scientific">Flagellimonas iocasae</name>
    <dbReference type="NCBI Taxonomy" id="2055905"/>
    <lineage>
        <taxon>Bacteria</taxon>
        <taxon>Pseudomonadati</taxon>
        <taxon>Bacteroidota</taxon>
        <taxon>Flavobacteriia</taxon>
        <taxon>Flavobacteriales</taxon>
        <taxon>Flavobacteriaceae</taxon>
        <taxon>Flagellimonas</taxon>
    </lineage>
</organism>
<dbReference type="Proteomes" id="UP001597342">
    <property type="component" value="Unassembled WGS sequence"/>
</dbReference>
<evidence type="ECO:0000313" key="6">
    <source>
        <dbReference type="Proteomes" id="UP001597342"/>
    </source>
</evidence>